<evidence type="ECO:0008006" key="3">
    <source>
        <dbReference type="Google" id="ProtNLM"/>
    </source>
</evidence>
<reference evidence="1 2" key="1">
    <citation type="journal article" date="2015" name="Genome Announc.">
        <title>Genome Sequences of Oblitimonas alkaliphila gen. nov. sp. nov. (Proposed), a Novel Bacterium of the Pseudomonadaceae Family.</title>
        <authorList>
            <person name="Lauer A.C."/>
            <person name="Nicholson A.C."/>
            <person name="Humrighouse B.W."/>
            <person name="Emery B."/>
            <person name="Drobish A."/>
            <person name="Juieng P."/>
            <person name="Loparev V."/>
            <person name="McQuiston J.R."/>
        </authorList>
    </citation>
    <scope>NUCLEOTIDE SEQUENCE [LARGE SCALE GENOMIC DNA]</scope>
    <source>
        <strain evidence="1 2">E5571</strain>
    </source>
</reference>
<sequence>MCLLVFAWQPDTEQPLVLLANRDEFLARPSAPLAAWPDQPQIVAGRDLEAQGTWLGVNRQGSVAALTNIRDLNLAEGPRSRGQLVSDFLQAQLSPEHYLQQVVAERGLYSGFNLLLGNRQQLWFFNSTQIKPQRLSPGIYALCNASLDTPWPKLVRLRTAFSACYRTASDQQLLALMQDSQRAEDEFLPDTGVGLTAERLLSSIFIRGEHYGTRATTLVRLLSSECQITEKTYLTEGQRPAPVQFRLPLD</sequence>
<name>A0A0K1XEV6_9GAMM</name>
<organism evidence="1 2">
    <name type="scientific">Thiopseudomonas alkaliphila</name>
    <dbReference type="NCBI Taxonomy" id="1697053"/>
    <lineage>
        <taxon>Bacteria</taxon>
        <taxon>Pseudomonadati</taxon>
        <taxon>Pseudomonadota</taxon>
        <taxon>Gammaproteobacteria</taxon>
        <taxon>Pseudomonadales</taxon>
        <taxon>Pseudomonadaceae</taxon>
        <taxon>Thiopseudomonas</taxon>
    </lineage>
</organism>
<evidence type="ECO:0000313" key="2">
    <source>
        <dbReference type="Proteomes" id="UP000063953"/>
    </source>
</evidence>
<evidence type="ECO:0000313" key="1">
    <source>
        <dbReference type="EMBL" id="AKX59698.1"/>
    </source>
</evidence>
<gene>
    <name evidence="1" type="ORF">AKN88_06980</name>
</gene>
<dbReference type="InterPro" id="IPR008551">
    <property type="entry name" value="TANGO2"/>
</dbReference>
<proteinExistence type="predicted"/>
<dbReference type="Pfam" id="PF05742">
    <property type="entry name" value="TANGO2"/>
    <property type="match status" value="1"/>
</dbReference>
<dbReference type="AlphaFoldDB" id="A0A0K1XEV6"/>
<dbReference type="PANTHER" id="PTHR17985">
    <property type="entry name" value="SER/THR-RICH PROTEIN T10 IN DGCR REGION"/>
    <property type="match status" value="1"/>
</dbReference>
<dbReference type="PANTHER" id="PTHR17985:SF8">
    <property type="entry name" value="TRANSPORT AND GOLGI ORGANIZATION PROTEIN 2 HOMOLOG"/>
    <property type="match status" value="1"/>
</dbReference>
<accession>A0A0K1XEV6</accession>
<dbReference type="Proteomes" id="UP000063953">
    <property type="component" value="Chromosome"/>
</dbReference>
<dbReference type="EMBL" id="CP012365">
    <property type="protein sequence ID" value="AKX59698.1"/>
    <property type="molecule type" value="Genomic_DNA"/>
</dbReference>
<protein>
    <recommendedName>
        <fullName evidence="3">NRDE family protein</fullName>
    </recommendedName>
</protein>
<dbReference type="STRING" id="1697053.AKN87_09400"/>
<dbReference type="RefSeq" id="WP_053100870.1">
    <property type="nucleotide sequence ID" value="NZ_CP012365.1"/>
</dbReference>
<keyword evidence="2" id="KW-1185">Reference proteome</keyword>
<dbReference type="PATRIC" id="fig|1698449.3.peg.1402"/>